<dbReference type="PANTHER" id="PTHR37162:SF1">
    <property type="entry name" value="BED-TYPE DOMAIN-CONTAINING PROTEIN"/>
    <property type="match status" value="1"/>
</dbReference>
<dbReference type="EMBL" id="VUJU01002673">
    <property type="protein sequence ID" value="KAF0760446.1"/>
    <property type="molecule type" value="Genomic_DNA"/>
</dbReference>
<reference evidence="1 2" key="1">
    <citation type="submission" date="2019-08" db="EMBL/GenBank/DDBJ databases">
        <title>Whole genome of Aphis craccivora.</title>
        <authorList>
            <person name="Voronova N.V."/>
            <person name="Shulinski R.S."/>
            <person name="Bandarenka Y.V."/>
            <person name="Zhorov D.G."/>
            <person name="Warner D."/>
        </authorList>
    </citation>
    <scope>NUCLEOTIDE SEQUENCE [LARGE SCALE GENOMIC DNA]</scope>
    <source>
        <strain evidence="1">180601</strain>
        <tissue evidence="1">Whole Body</tissue>
    </source>
</reference>
<evidence type="ECO:0000313" key="2">
    <source>
        <dbReference type="Proteomes" id="UP000478052"/>
    </source>
</evidence>
<dbReference type="AlphaFoldDB" id="A0A6G0YSB6"/>
<evidence type="ECO:0008006" key="3">
    <source>
        <dbReference type="Google" id="ProtNLM"/>
    </source>
</evidence>
<evidence type="ECO:0000313" key="1">
    <source>
        <dbReference type="EMBL" id="KAF0760446.1"/>
    </source>
</evidence>
<proteinExistence type="predicted"/>
<sequence length="401" mass="45473">MNRKTPYPQKFRPGMKNNSLLKDWIEEVEDKTLSTMSARIADLSAHAHTEKHLKSAEPFSCARQGKLPFQAISNDIKLKAATLEANMSLLVNSNTVADHVQLHRTKCTGILKNIIFPYFKSNLNEDIGSSVYSLLLDESTDISVVKQLGYALSSTLKLESGSAVSVVKALTESLLMYDLNILNMQGITCDNASVMVGQHSVSAAVSNSLPDYLEFLLAETYNWFAHLISRQLSYKLIYQHLNNGIDPLKIVRVSSTRWLSIEVAVSRVLDQWEVLKEHFKEAGHTDKCYKAKMLYKMYCDVNNQLYFIFLKPILSEAQHINKLFQSNTADRTKLLDDLVLFIGGLARKVVTPDCRANLLEVNIKNYLHPHPYLGYEFEAKCSSLKMRPEVEKFDCFNIFMA</sequence>
<gene>
    <name evidence="1" type="ORF">FWK35_00017198</name>
</gene>
<accession>A0A6G0YSB6</accession>
<comment type="caution">
    <text evidence="1">The sequence shown here is derived from an EMBL/GenBank/DDBJ whole genome shotgun (WGS) entry which is preliminary data.</text>
</comment>
<protein>
    <recommendedName>
        <fullName evidence="3">DUF4371 domain-containing protein</fullName>
    </recommendedName>
</protein>
<keyword evidence="2" id="KW-1185">Reference proteome</keyword>
<dbReference type="Proteomes" id="UP000478052">
    <property type="component" value="Unassembled WGS sequence"/>
</dbReference>
<organism evidence="1 2">
    <name type="scientific">Aphis craccivora</name>
    <name type="common">Cowpea aphid</name>
    <dbReference type="NCBI Taxonomy" id="307492"/>
    <lineage>
        <taxon>Eukaryota</taxon>
        <taxon>Metazoa</taxon>
        <taxon>Ecdysozoa</taxon>
        <taxon>Arthropoda</taxon>
        <taxon>Hexapoda</taxon>
        <taxon>Insecta</taxon>
        <taxon>Pterygota</taxon>
        <taxon>Neoptera</taxon>
        <taxon>Paraneoptera</taxon>
        <taxon>Hemiptera</taxon>
        <taxon>Sternorrhyncha</taxon>
        <taxon>Aphidomorpha</taxon>
        <taxon>Aphidoidea</taxon>
        <taxon>Aphididae</taxon>
        <taxon>Aphidini</taxon>
        <taxon>Aphis</taxon>
        <taxon>Aphis</taxon>
    </lineage>
</organism>
<dbReference type="OrthoDB" id="10023262at2759"/>
<name>A0A6G0YSB6_APHCR</name>
<dbReference type="PANTHER" id="PTHR37162">
    <property type="entry name" value="HAT FAMILY DIMERISATION DOMAINCONTAINING PROTEIN-RELATED"/>
    <property type="match status" value="1"/>
</dbReference>